<name>A0ACC2SYW0_9FUNG</name>
<keyword evidence="2" id="KW-1185">Reference proteome</keyword>
<sequence>MTDVFPGVDYAPVDLDRLKEEIIKVCGERNLAEPIWMDKIIQLYQIQNIHYGLMMVGPSGMANLSPGVPSSPPWKRWTE</sequence>
<comment type="caution">
    <text evidence="1">The sequence shown here is derived from an EMBL/GenBank/DDBJ whole genome shotgun (WGS) entry which is preliminary data.</text>
</comment>
<accession>A0ACC2SYW0</accession>
<evidence type="ECO:0000313" key="1">
    <source>
        <dbReference type="EMBL" id="KAJ9067522.1"/>
    </source>
</evidence>
<evidence type="ECO:0000313" key="2">
    <source>
        <dbReference type="Proteomes" id="UP001165960"/>
    </source>
</evidence>
<dbReference type="EMBL" id="QTSX02004023">
    <property type="protein sequence ID" value="KAJ9067522.1"/>
    <property type="molecule type" value="Genomic_DNA"/>
</dbReference>
<protein>
    <submittedName>
        <fullName evidence="1">Dynein heavy chain</fullName>
    </submittedName>
</protein>
<gene>
    <name evidence="1" type="primary">DYN1_9</name>
    <name evidence="1" type="ORF">DSO57_1038307</name>
</gene>
<proteinExistence type="predicted"/>
<organism evidence="1 2">
    <name type="scientific">Entomophthora muscae</name>
    <dbReference type="NCBI Taxonomy" id="34485"/>
    <lineage>
        <taxon>Eukaryota</taxon>
        <taxon>Fungi</taxon>
        <taxon>Fungi incertae sedis</taxon>
        <taxon>Zoopagomycota</taxon>
        <taxon>Entomophthoromycotina</taxon>
        <taxon>Entomophthoromycetes</taxon>
        <taxon>Entomophthorales</taxon>
        <taxon>Entomophthoraceae</taxon>
        <taxon>Entomophthora</taxon>
    </lineage>
</organism>
<dbReference type="Proteomes" id="UP001165960">
    <property type="component" value="Unassembled WGS sequence"/>
</dbReference>
<reference evidence="1" key="1">
    <citation type="submission" date="2022-04" db="EMBL/GenBank/DDBJ databases">
        <title>Genome of the entomopathogenic fungus Entomophthora muscae.</title>
        <authorList>
            <person name="Elya C."/>
            <person name="Lovett B.R."/>
            <person name="Lee E."/>
            <person name="Macias A.M."/>
            <person name="Hajek A.E."/>
            <person name="De Bivort B.L."/>
            <person name="Kasson M.T."/>
            <person name="De Fine Licht H.H."/>
            <person name="Stajich J.E."/>
        </authorList>
    </citation>
    <scope>NUCLEOTIDE SEQUENCE</scope>
    <source>
        <strain evidence="1">Berkeley</strain>
    </source>
</reference>